<evidence type="ECO:0000313" key="10">
    <source>
        <dbReference type="Proteomes" id="UP001417504"/>
    </source>
</evidence>
<dbReference type="AlphaFoldDB" id="A0AAP0I621"/>
<evidence type="ECO:0000256" key="7">
    <source>
        <dbReference type="SAM" id="MobiDB-lite"/>
    </source>
</evidence>
<feature type="domain" description="Reticulon" evidence="8">
    <location>
        <begin position="44"/>
        <end position="230"/>
    </location>
</feature>
<comment type="caution">
    <text evidence="9">The sequence shown here is derived from an EMBL/GenBank/DDBJ whole genome shotgun (WGS) entry which is preliminary data.</text>
</comment>
<dbReference type="Proteomes" id="UP001417504">
    <property type="component" value="Unassembled WGS sequence"/>
</dbReference>
<dbReference type="Pfam" id="PF02453">
    <property type="entry name" value="Reticulon"/>
    <property type="match status" value="1"/>
</dbReference>
<dbReference type="GO" id="GO:0005789">
    <property type="term" value="C:endoplasmic reticulum membrane"/>
    <property type="evidence" value="ECO:0007669"/>
    <property type="project" value="UniProtKB-SubCell"/>
</dbReference>
<feature type="transmembrane region" description="Helical" evidence="6">
    <location>
        <begin position="76"/>
        <end position="96"/>
    </location>
</feature>
<organism evidence="9 10">
    <name type="scientific">Stephania japonica</name>
    <dbReference type="NCBI Taxonomy" id="461633"/>
    <lineage>
        <taxon>Eukaryota</taxon>
        <taxon>Viridiplantae</taxon>
        <taxon>Streptophyta</taxon>
        <taxon>Embryophyta</taxon>
        <taxon>Tracheophyta</taxon>
        <taxon>Spermatophyta</taxon>
        <taxon>Magnoliopsida</taxon>
        <taxon>Ranunculales</taxon>
        <taxon>Menispermaceae</taxon>
        <taxon>Menispermoideae</taxon>
        <taxon>Cissampelideae</taxon>
        <taxon>Stephania</taxon>
    </lineage>
</organism>
<dbReference type="InterPro" id="IPR003388">
    <property type="entry name" value="Reticulon"/>
</dbReference>
<evidence type="ECO:0000259" key="8">
    <source>
        <dbReference type="PROSITE" id="PS50845"/>
    </source>
</evidence>
<evidence type="ECO:0000256" key="2">
    <source>
        <dbReference type="ARBA" id="ARBA00022692"/>
    </source>
</evidence>
<gene>
    <name evidence="9" type="ORF">Sjap_017369</name>
</gene>
<evidence type="ECO:0000256" key="4">
    <source>
        <dbReference type="ARBA" id="ARBA00022989"/>
    </source>
</evidence>
<dbReference type="PANTHER" id="PTHR10994:SF154">
    <property type="entry name" value="RETICULON-LIKE PROTEIN B11"/>
    <property type="match status" value="1"/>
</dbReference>
<dbReference type="GO" id="GO:0009617">
    <property type="term" value="P:response to bacterium"/>
    <property type="evidence" value="ECO:0007669"/>
    <property type="project" value="InterPro"/>
</dbReference>
<dbReference type="InterPro" id="IPR045064">
    <property type="entry name" value="Reticulon-like"/>
</dbReference>
<accession>A0AAP0I621</accession>
<keyword evidence="2 6" id="KW-0812">Transmembrane</keyword>
<sequence>MREPDLDTSSSSSDREDSFEESHQSPNRSPCQKPVHQILGGGAVADVLLWRRPKVGGFVLVCASATWFLFERAGYSILSVFANALMLLVVILFFWAKSAALLNRPLPPLPDLEVSEHFVGEVADVACVWINRVLAVAQEITFKGDVVLFLKVALGLWFVSYVGSLFNFLTLVYIGVIFSLTVPIFYEKYRSHVDEKLCLMQNVISAQYRKIEENILRKMPKRTYKEKKTQ</sequence>
<keyword evidence="10" id="KW-1185">Reference proteome</keyword>
<evidence type="ECO:0000256" key="6">
    <source>
        <dbReference type="RuleBase" id="RU363132"/>
    </source>
</evidence>
<comment type="subcellular location">
    <subcellularLocation>
        <location evidence="1 6">Endoplasmic reticulum membrane</location>
        <topology evidence="1 6">Multi-pass membrane protein</topology>
    </subcellularLocation>
</comment>
<evidence type="ECO:0000313" key="9">
    <source>
        <dbReference type="EMBL" id="KAK9109309.1"/>
    </source>
</evidence>
<evidence type="ECO:0000256" key="1">
    <source>
        <dbReference type="ARBA" id="ARBA00004477"/>
    </source>
</evidence>
<keyword evidence="4 6" id="KW-1133">Transmembrane helix</keyword>
<keyword evidence="3 6" id="KW-0256">Endoplasmic reticulum</keyword>
<dbReference type="EMBL" id="JBBNAE010000007">
    <property type="protein sequence ID" value="KAK9109309.1"/>
    <property type="molecule type" value="Genomic_DNA"/>
</dbReference>
<reference evidence="9 10" key="1">
    <citation type="submission" date="2024-01" db="EMBL/GenBank/DDBJ databases">
        <title>Genome assemblies of Stephania.</title>
        <authorList>
            <person name="Yang L."/>
        </authorList>
    </citation>
    <scope>NUCLEOTIDE SEQUENCE [LARGE SCALE GENOMIC DNA]</scope>
    <source>
        <strain evidence="9">QJT</strain>
        <tissue evidence="9">Leaf</tissue>
    </source>
</reference>
<dbReference type="PROSITE" id="PS50845">
    <property type="entry name" value="RETICULON"/>
    <property type="match status" value="1"/>
</dbReference>
<proteinExistence type="predicted"/>
<feature type="region of interest" description="Disordered" evidence="7">
    <location>
        <begin position="1"/>
        <end position="33"/>
    </location>
</feature>
<evidence type="ECO:0000256" key="5">
    <source>
        <dbReference type="ARBA" id="ARBA00023136"/>
    </source>
</evidence>
<dbReference type="PANTHER" id="PTHR10994">
    <property type="entry name" value="RETICULON"/>
    <property type="match status" value="1"/>
</dbReference>
<keyword evidence="5 6" id="KW-0472">Membrane</keyword>
<name>A0AAP0I621_9MAGN</name>
<feature type="compositionally biased region" description="Basic and acidic residues" evidence="7">
    <location>
        <begin position="13"/>
        <end position="23"/>
    </location>
</feature>
<feature type="transmembrane region" description="Helical" evidence="6">
    <location>
        <begin position="165"/>
        <end position="186"/>
    </location>
</feature>
<evidence type="ECO:0000256" key="3">
    <source>
        <dbReference type="ARBA" id="ARBA00022824"/>
    </source>
</evidence>
<protein>
    <recommendedName>
        <fullName evidence="6">Reticulon-like protein</fullName>
    </recommendedName>
</protein>